<dbReference type="EMBL" id="CAJVCH010128477">
    <property type="protein sequence ID" value="CAG7725912.1"/>
    <property type="molecule type" value="Genomic_DNA"/>
</dbReference>
<accession>A0A8J2P505</accession>
<protein>
    <submittedName>
        <fullName evidence="1">Uncharacterized protein</fullName>
    </submittedName>
</protein>
<dbReference type="Proteomes" id="UP000708208">
    <property type="component" value="Unassembled WGS sequence"/>
</dbReference>
<gene>
    <name evidence="1" type="ORF">AFUS01_LOCUS14850</name>
</gene>
<proteinExistence type="predicted"/>
<keyword evidence="2" id="KW-1185">Reference proteome</keyword>
<organism evidence="1 2">
    <name type="scientific">Allacma fusca</name>
    <dbReference type="NCBI Taxonomy" id="39272"/>
    <lineage>
        <taxon>Eukaryota</taxon>
        <taxon>Metazoa</taxon>
        <taxon>Ecdysozoa</taxon>
        <taxon>Arthropoda</taxon>
        <taxon>Hexapoda</taxon>
        <taxon>Collembola</taxon>
        <taxon>Symphypleona</taxon>
        <taxon>Sminthuridae</taxon>
        <taxon>Allacma</taxon>
    </lineage>
</organism>
<evidence type="ECO:0000313" key="1">
    <source>
        <dbReference type="EMBL" id="CAG7725912.1"/>
    </source>
</evidence>
<feature type="non-terminal residue" evidence="1">
    <location>
        <position position="1"/>
    </location>
</feature>
<dbReference type="AlphaFoldDB" id="A0A8J2P505"/>
<comment type="caution">
    <text evidence="1">The sequence shown here is derived from an EMBL/GenBank/DDBJ whole genome shotgun (WGS) entry which is preliminary data.</text>
</comment>
<name>A0A8J2P505_9HEXA</name>
<reference evidence="1" key="1">
    <citation type="submission" date="2021-06" db="EMBL/GenBank/DDBJ databases">
        <authorList>
            <person name="Hodson N. C."/>
            <person name="Mongue J. A."/>
            <person name="Jaron S. K."/>
        </authorList>
    </citation>
    <scope>NUCLEOTIDE SEQUENCE</scope>
</reference>
<evidence type="ECO:0000313" key="2">
    <source>
        <dbReference type="Proteomes" id="UP000708208"/>
    </source>
</evidence>
<sequence>MLLQRLFRLWTSIGETFLRFPHCISIFCNIIHFDTDMYSMSTRYYIMSLPN</sequence>